<dbReference type="InterPro" id="IPR003034">
    <property type="entry name" value="SAP_dom"/>
</dbReference>
<gene>
    <name evidence="11" type="ORF">HJC23_005950</name>
</gene>
<dbReference type="Gene3D" id="1.10.720.30">
    <property type="entry name" value="SAP domain"/>
    <property type="match status" value="1"/>
</dbReference>
<evidence type="ECO:0000256" key="8">
    <source>
        <dbReference type="SAM" id="MobiDB-lite"/>
    </source>
</evidence>
<evidence type="ECO:0000256" key="6">
    <source>
        <dbReference type="PROSITE-ProRule" id="PRU00283"/>
    </source>
</evidence>
<dbReference type="SUPFAM" id="SSF68906">
    <property type="entry name" value="SAP domain"/>
    <property type="match status" value="1"/>
</dbReference>
<feature type="region of interest" description="Disordered" evidence="8">
    <location>
        <begin position="1277"/>
        <end position="1354"/>
    </location>
</feature>
<dbReference type="GO" id="GO:0005524">
    <property type="term" value="F:ATP binding"/>
    <property type="evidence" value="ECO:0007669"/>
    <property type="project" value="UniProtKB-UniRule"/>
</dbReference>
<evidence type="ECO:0000259" key="10">
    <source>
        <dbReference type="PROSITE" id="PS50800"/>
    </source>
</evidence>
<dbReference type="InterPro" id="IPR036361">
    <property type="entry name" value="SAP_dom_sf"/>
</dbReference>
<feature type="binding site" evidence="6">
    <location>
        <begin position="151"/>
        <end position="158"/>
    </location>
    <ligand>
        <name>ATP</name>
        <dbReference type="ChEBI" id="CHEBI:30616"/>
    </ligand>
</feature>
<dbReference type="Pfam" id="PF00225">
    <property type="entry name" value="Kinesin"/>
    <property type="match status" value="1"/>
</dbReference>
<dbReference type="PRINTS" id="PR00380">
    <property type="entry name" value="KINESINHEAVY"/>
</dbReference>
<protein>
    <recommendedName>
        <fullName evidence="13">Kinesin motor domain-containing protein</fullName>
    </recommendedName>
</protein>
<feature type="compositionally biased region" description="Low complexity" evidence="8">
    <location>
        <begin position="1284"/>
        <end position="1303"/>
    </location>
</feature>
<comment type="subcellular location">
    <subcellularLocation>
        <location evidence="1">Cytoplasm</location>
    </subcellularLocation>
</comment>
<feature type="domain" description="SAP" evidence="10">
    <location>
        <begin position="1162"/>
        <end position="1196"/>
    </location>
</feature>
<keyword evidence="6" id="KW-0505">Motor protein</keyword>
<evidence type="ECO:0000256" key="5">
    <source>
        <dbReference type="ARBA" id="ARBA00023054"/>
    </source>
</evidence>
<evidence type="ECO:0000313" key="12">
    <source>
        <dbReference type="Proteomes" id="UP001516023"/>
    </source>
</evidence>
<feature type="region of interest" description="Disordered" evidence="8">
    <location>
        <begin position="1"/>
        <end position="31"/>
    </location>
</feature>
<keyword evidence="3 6" id="KW-0547">Nucleotide-binding</keyword>
<dbReference type="PANTHER" id="PTHR47969:SF15">
    <property type="entry name" value="CHROMOSOME-ASSOCIATED KINESIN KIF4A-RELATED"/>
    <property type="match status" value="1"/>
</dbReference>
<feature type="compositionally biased region" description="Basic and acidic residues" evidence="8">
    <location>
        <begin position="1311"/>
        <end position="1320"/>
    </location>
</feature>
<dbReference type="PROSITE" id="PS50067">
    <property type="entry name" value="KINESIN_MOTOR_2"/>
    <property type="match status" value="1"/>
</dbReference>
<dbReference type="Gene3D" id="3.40.850.10">
    <property type="entry name" value="Kinesin motor domain"/>
    <property type="match status" value="1"/>
</dbReference>
<keyword evidence="4 6" id="KW-0067">ATP-binding</keyword>
<dbReference type="InterPro" id="IPR027640">
    <property type="entry name" value="Kinesin-like_fam"/>
</dbReference>
<evidence type="ECO:0000256" key="4">
    <source>
        <dbReference type="ARBA" id="ARBA00022840"/>
    </source>
</evidence>
<keyword evidence="5 7" id="KW-0175">Coiled coil</keyword>
<evidence type="ECO:0000256" key="3">
    <source>
        <dbReference type="ARBA" id="ARBA00022741"/>
    </source>
</evidence>
<keyword evidence="2" id="KW-0963">Cytoplasm</keyword>
<keyword evidence="12" id="KW-1185">Reference proteome</keyword>
<feature type="coiled-coil region" evidence="7">
    <location>
        <begin position="865"/>
        <end position="922"/>
    </location>
</feature>
<dbReference type="InterPro" id="IPR027417">
    <property type="entry name" value="P-loop_NTPase"/>
</dbReference>
<feature type="coiled-coil region" evidence="7">
    <location>
        <begin position="619"/>
        <end position="837"/>
    </location>
</feature>
<dbReference type="InterPro" id="IPR036961">
    <property type="entry name" value="Kinesin_motor_dom_sf"/>
</dbReference>
<dbReference type="GO" id="GO:0005737">
    <property type="term" value="C:cytoplasm"/>
    <property type="evidence" value="ECO:0007669"/>
    <property type="project" value="UniProtKB-SubCell"/>
</dbReference>
<dbReference type="Proteomes" id="UP001516023">
    <property type="component" value="Unassembled WGS sequence"/>
</dbReference>
<feature type="region of interest" description="Disordered" evidence="8">
    <location>
        <begin position="41"/>
        <end position="60"/>
    </location>
</feature>
<accession>A0ABD3R521</accession>
<dbReference type="SMART" id="SM00129">
    <property type="entry name" value="KISc"/>
    <property type="match status" value="1"/>
</dbReference>
<dbReference type="InterPro" id="IPR001752">
    <property type="entry name" value="Kinesin_motor_dom"/>
</dbReference>
<comment type="similarity">
    <text evidence="6">Belongs to the TRAFAC class myosin-kinesin ATPase superfamily. Kinesin family.</text>
</comment>
<name>A0ABD3R521_9STRA</name>
<evidence type="ECO:0000256" key="1">
    <source>
        <dbReference type="ARBA" id="ARBA00004496"/>
    </source>
</evidence>
<dbReference type="Pfam" id="PF25764">
    <property type="entry name" value="KIF21A_4th"/>
    <property type="match status" value="1"/>
</dbReference>
<dbReference type="PROSITE" id="PS00411">
    <property type="entry name" value="KINESIN_MOTOR_1"/>
    <property type="match status" value="1"/>
</dbReference>
<sequence length="1413" mass="156918">MSRPSDGSSSTMDEDSAISRGSSFSADQFALDNQRPVTAPLAISSNRMNNPRAATAPTLSNNEQNVRVVARVRPLSHKERNEQSAECIRANSASHEILVLDEQAADGKRRFEFDSVFGPQSSQEEVYVGTAGSMIRDSIYKGFNGTILAYGQTGSGKTFTMGTDGVIASSKSNNTKDELSPPSPADGVIARAVYDLFHIRSSLPSGPERVKVEMSYLEIYNEQAIDLLSDDPSSNTLQVRDSKTEGVVVQNLKSFVVSSPADVRRLMEQASAKRATGSTLMNAVSSRSHAICTLNVTIVPLDDGGDNENVAPNEPRELMRAKLTLVDLAGSERIKKTGAEGARMKEGININKGLFVLGQVVSALSELGQMHGCGKKSSAHIPYRDSKLTRLLQDSLGGNSRTVMIACISPAESNVEESINTLRYAERTRNIKNSAVRNVISDGLSAAEAAALRKENRQLKLELAQMRDGSLLSSRMVHSLTAHSNIEEVATLKAQCSSFLAENDLLKERIKSHANDVLEASLRADKWQAKFERIVEVAKEQGMDLSGKFDTSQSEDIVSQLRCQLAECKSELLEARADAAIARATAGAIIAGKGDLASISETLSIAEDTVSEDDLDSQNEQLTNELSTVSGTIEQKEAMLQQMLKERSCRENIQVHFENSLRLLQSEVDDLSSERDQLMEQMKNDLEDNSRRKCKTAVNPVTKRLREQVKSLEERIAELRQKANEHTKSLRMKEEAEKKCSRLMAEIAQDKRRRADLQKKLKEASIEIRTEKRAAQQNAARLMKDSQKLKVELSKIKSIAEKQAAVLKRKIDESAAKEKARIELEKKLKTVERARLSSSLGRDGGEVQESRKRELESWIDREMECSIIKAQIEEHKRQLESAVAERKRLLKSQSDTVDIIQLESIEADCNSIRVVIEELEATARNSFPAFENSNPMWRFVESNTFKGLSKQDAKHVVAYIFDMCYSVKRELDSALTNYETTTKIAIDAAVAKERHMHERNIMKLKVEHGEATLNLLESTQGAVSSNIIQMIASSDDEHMKTQLGSMLEAYMERCMSTRKAFKSDLNEMKESEEGMQKIMDDVTQGISFVPATARKLKKLANYESEDDDDVEVLEESFEIEVDDSSDYEPTPTPAKRRKRVAKRPQPPDSPLFGENILDEGSLQSLTVQKLREVCKQNNLPTTGKKCDLQGRLKEKLFRPFPNTGQKVIFEEDANDIAIDTDVSYYDEKPAATENVKKQLWQDVDEDVPNASKLSPSCSHEAINPFFKSLMDVPASKSVKRDCLPSSSRPSTAPTPSTTPSKMSKSPKRKRSLDDTGDLKKTPRQSAKKHRPLGFLTSSPRTSPPLVAPLGNHNRTPVMFKHTVSTAKKRLVAHGKKQGADNTTITASVKKRTKRLMNEAVARALEQCDGILEN</sequence>
<dbReference type="Pfam" id="PF02037">
    <property type="entry name" value="SAP"/>
    <property type="match status" value="1"/>
</dbReference>
<feature type="compositionally biased region" description="Acidic residues" evidence="8">
    <location>
        <begin position="1117"/>
        <end position="1126"/>
    </location>
</feature>
<evidence type="ECO:0000259" key="9">
    <source>
        <dbReference type="PROSITE" id="PS50067"/>
    </source>
</evidence>
<dbReference type="SUPFAM" id="SSF52540">
    <property type="entry name" value="P-loop containing nucleoside triphosphate hydrolases"/>
    <property type="match status" value="1"/>
</dbReference>
<feature type="compositionally biased region" description="Basic residues" evidence="8">
    <location>
        <begin position="1321"/>
        <end position="1331"/>
    </location>
</feature>
<evidence type="ECO:0000256" key="2">
    <source>
        <dbReference type="ARBA" id="ARBA00022490"/>
    </source>
</evidence>
<dbReference type="EMBL" id="JABMIG020000002">
    <property type="protein sequence ID" value="KAL3805706.1"/>
    <property type="molecule type" value="Genomic_DNA"/>
</dbReference>
<evidence type="ECO:0000313" key="11">
    <source>
        <dbReference type="EMBL" id="KAL3805706.1"/>
    </source>
</evidence>
<dbReference type="PANTHER" id="PTHR47969">
    <property type="entry name" value="CHROMOSOME-ASSOCIATED KINESIN KIF4A-RELATED"/>
    <property type="match status" value="1"/>
</dbReference>
<feature type="domain" description="Kinesin motor" evidence="9">
    <location>
        <begin position="65"/>
        <end position="431"/>
    </location>
</feature>
<feature type="region of interest" description="Disordered" evidence="8">
    <location>
        <begin position="1117"/>
        <end position="1155"/>
    </location>
</feature>
<dbReference type="SMART" id="SM00513">
    <property type="entry name" value="SAP"/>
    <property type="match status" value="1"/>
</dbReference>
<feature type="compositionally biased region" description="Polar residues" evidence="8">
    <location>
        <begin position="1"/>
        <end position="11"/>
    </location>
</feature>
<dbReference type="GO" id="GO:0003774">
    <property type="term" value="F:cytoskeletal motor activity"/>
    <property type="evidence" value="ECO:0007669"/>
    <property type="project" value="UniProtKB-UniRule"/>
</dbReference>
<comment type="caution">
    <text evidence="11">The sequence shown here is derived from an EMBL/GenBank/DDBJ whole genome shotgun (WGS) entry which is preliminary data.</text>
</comment>
<evidence type="ECO:0008006" key="13">
    <source>
        <dbReference type="Google" id="ProtNLM"/>
    </source>
</evidence>
<proteinExistence type="inferred from homology"/>
<evidence type="ECO:0000256" key="7">
    <source>
        <dbReference type="SAM" id="Coils"/>
    </source>
</evidence>
<dbReference type="InterPro" id="IPR019821">
    <property type="entry name" value="Kinesin_motor_CS"/>
</dbReference>
<dbReference type="PROSITE" id="PS50800">
    <property type="entry name" value="SAP"/>
    <property type="match status" value="1"/>
</dbReference>
<organism evidence="11 12">
    <name type="scientific">Cyclotella cryptica</name>
    <dbReference type="NCBI Taxonomy" id="29204"/>
    <lineage>
        <taxon>Eukaryota</taxon>
        <taxon>Sar</taxon>
        <taxon>Stramenopiles</taxon>
        <taxon>Ochrophyta</taxon>
        <taxon>Bacillariophyta</taxon>
        <taxon>Coscinodiscophyceae</taxon>
        <taxon>Thalassiosirophycidae</taxon>
        <taxon>Stephanodiscales</taxon>
        <taxon>Stephanodiscaceae</taxon>
        <taxon>Cyclotella</taxon>
    </lineage>
</organism>
<reference evidence="11 12" key="1">
    <citation type="journal article" date="2020" name="G3 (Bethesda)">
        <title>Improved Reference Genome for Cyclotella cryptica CCMP332, a Model for Cell Wall Morphogenesis, Salinity Adaptation, and Lipid Production in Diatoms (Bacillariophyta).</title>
        <authorList>
            <person name="Roberts W.R."/>
            <person name="Downey K.M."/>
            <person name="Ruck E.C."/>
            <person name="Traller J.C."/>
            <person name="Alverson A.J."/>
        </authorList>
    </citation>
    <scope>NUCLEOTIDE SEQUENCE [LARGE SCALE GENOMIC DNA]</scope>
    <source>
        <strain evidence="11 12">CCMP332</strain>
    </source>
</reference>